<dbReference type="NCBIfam" id="TIGR02230">
    <property type="entry name" value="ATPase_gene1"/>
    <property type="match status" value="1"/>
</dbReference>
<keyword evidence="4" id="KW-1185">Reference proteome</keyword>
<comment type="caution">
    <text evidence="3">The sequence shown here is derived from an EMBL/GenBank/DDBJ whole genome shotgun (WGS) entry which is preliminary data.</text>
</comment>
<dbReference type="Pfam" id="PF09527">
    <property type="entry name" value="ATPase_gene1"/>
    <property type="match status" value="1"/>
</dbReference>
<evidence type="ECO:0000313" key="4">
    <source>
        <dbReference type="Proteomes" id="UP001229025"/>
    </source>
</evidence>
<evidence type="ECO:0000313" key="3">
    <source>
        <dbReference type="EMBL" id="MDI5884998.1"/>
    </source>
</evidence>
<keyword evidence="2" id="KW-0472">Membrane</keyword>
<protein>
    <submittedName>
        <fullName evidence="3">AtpZ/AtpI family protein</fullName>
    </submittedName>
</protein>
<organism evidence="3 4">
    <name type="scientific">Cobetia amphilecti</name>
    <dbReference type="NCBI Taxonomy" id="1055104"/>
    <lineage>
        <taxon>Bacteria</taxon>
        <taxon>Pseudomonadati</taxon>
        <taxon>Pseudomonadota</taxon>
        <taxon>Gammaproteobacteria</taxon>
        <taxon>Oceanospirillales</taxon>
        <taxon>Halomonadaceae</taxon>
        <taxon>Cobetia</taxon>
    </lineage>
</organism>
<evidence type="ECO:0000256" key="1">
    <source>
        <dbReference type="SAM" id="MobiDB-lite"/>
    </source>
</evidence>
<reference evidence="4" key="2">
    <citation type="submission" date="2023-07" db="EMBL/GenBank/DDBJ databases">
        <title>Genome-based characterization of strain KMM 296 and proposal for reclassification of Cobetia litoralis and Cobetia pacifica, and emended description of the species Cobetia amphilecti and Cobetia marina.</title>
        <authorList>
            <person name="Balabanova L."/>
            <person name="Nedashkovskaya O."/>
        </authorList>
    </citation>
    <scope>NUCLEOTIDE SEQUENCE [LARGE SCALE GENOMIC DNA]</scope>
    <source>
        <strain evidence="4">NRIC 0815</strain>
    </source>
</reference>
<reference evidence="3 4" key="1">
    <citation type="submission" date="2023-04" db="EMBL/GenBank/DDBJ databases">
        <authorList>
            <person name="Otstavnykh N."/>
            <person name="Seitkalieva A."/>
            <person name="Bystritskaya E."/>
        </authorList>
    </citation>
    <scope>NUCLEOTIDE SEQUENCE [LARGE SCALE GENOMIC DNA]</scope>
    <source>
        <strain evidence="3 4">NRIC 0815</strain>
    </source>
</reference>
<feature type="compositionally biased region" description="Basic and acidic residues" evidence="1">
    <location>
        <begin position="13"/>
        <end position="23"/>
    </location>
</feature>
<dbReference type="RefSeq" id="WP_153635976.1">
    <property type="nucleotide sequence ID" value="NZ_CP136695.1"/>
</dbReference>
<dbReference type="InterPro" id="IPR032820">
    <property type="entry name" value="ATPase_put"/>
</dbReference>
<evidence type="ECO:0000256" key="2">
    <source>
        <dbReference type="SAM" id="Phobius"/>
    </source>
</evidence>
<dbReference type="EMBL" id="JASCSA010000008">
    <property type="protein sequence ID" value="MDI5884998.1"/>
    <property type="molecule type" value="Genomic_DNA"/>
</dbReference>
<proteinExistence type="predicted"/>
<feature type="transmembrane region" description="Helical" evidence="2">
    <location>
        <begin position="84"/>
        <end position="103"/>
    </location>
</feature>
<feature type="transmembrane region" description="Helical" evidence="2">
    <location>
        <begin position="52"/>
        <end position="72"/>
    </location>
</feature>
<dbReference type="Proteomes" id="UP001229025">
    <property type="component" value="Unassembled WGS sequence"/>
</dbReference>
<gene>
    <name evidence="3" type="ORF">QLT01_11605</name>
</gene>
<dbReference type="InterPro" id="IPR011744">
    <property type="entry name" value="ATPase_gene1"/>
</dbReference>
<dbReference type="GeneID" id="97326688"/>
<name>A0ABT6USF0_9GAMM</name>
<keyword evidence="2" id="KW-1133">Transmembrane helix</keyword>
<accession>A0ABT6USF0</accession>
<sequence length="109" mass="12235">MKVPHKPAPSARATRDATPHGDNDPLLNAVRRKRERHSRWLREGDLSVGRRLAQIGVLGWIIITPTLAGLYLGRWLDGRLATDIFWSAPLMMAGVAIGGWSAWKWMNAR</sequence>
<feature type="region of interest" description="Disordered" evidence="1">
    <location>
        <begin position="1"/>
        <end position="29"/>
    </location>
</feature>
<keyword evidence="2" id="KW-0812">Transmembrane</keyword>